<dbReference type="Proteomes" id="UP001642464">
    <property type="component" value="Unassembled WGS sequence"/>
</dbReference>
<organism evidence="2 3">
    <name type="scientific">Durusdinium trenchii</name>
    <dbReference type="NCBI Taxonomy" id="1381693"/>
    <lineage>
        <taxon>Eukaryota</taxon>
        <taxon>Sar</taxon>
        <taxon>Alveolata</taxon>
        <taxon>Dinophyceae</taxon>
        <taxon>Suessiales</taxon>
        <taxon>Symbiodiniaceae</taxon>
        <taxon>Durusdinium</taxon>
    </lineage>
</organism>
<dbReference type="EMBL" id="CAXAMM010022780">
    <property type="protein sequence ID" value="CAK9052542.1"/>
    <property type="molecule type" value="Genomic_DNA"/>
</dbReference>
<reference evidence="2 3" key="1">
    <citation type="submission" date="2024-02" db="EMBL/GenBank/DDBJ databases">
        <authorList>
            <person name="Chen Y."/>
            <person name="Shah S."/>
            <person name="Dougan E. K."/>
            <person name="Thang M."/>
            <person name="Chan C."/>
        </authorList>
    </citation>
    <scope>NUCLEOTIDE SEQUENCE [LARGE SCALE GENOMIC DNA]</scope>
</reference>
<gene>
    <name evidence="2" type="ORF">SCF082_LOCUS28732</name>
</gene>
<keyword evidence="3" id="KW-1185">Reference proteome</keyword>
<comment type="caution">
    <text evidence="2">The sequence shown here is derived from an EMBL/GenBank/DDBJ whole genome shotgun (WGS) entry which is preliminary data.</text>
</comment>
<proteinExistence type="predicted"/>
<sequence>MAADTPMAENGTDGYAACSISMAEERQVVAAKVAELDALISQVEAQKRKLVKAHCRGEQLPEGVVMIWKKDLDKMKYNDKAPAVDGYSAYYKLDVHQRPKDLAWINQCANCSIYYKQGETLNKHFSSSGGHVQWQVERPQLSDVRPPKRSPTGKGHEQLPVVYKQQQHTEW</sequence>
<evidence type="ECO:0000313" key="2">
    <source>
        <dbReference type="EMBL" id="CAK9052542.1"/>
    </source>
</evidence>
<evidence type="ECO:0000256" key="1">
    <source>
        <dbReference type="SAM" id="MobiDB-lite"/>
    </source>
</evidence>
<accession>A0ABP0MM27</accession>
<feature type="region of interest" description="Disordered" evidence="1">
    <location>
        <begin position="136"/>
        <end position="171"/>
    </location>
</feature>
<protein>
    <submittedName>
        <fullName evidence="2">Uncharacterized protein</fullName>
    </submittedName>
</protein>
<evidence type="ECO:0000313" key="3">
    <source>
        <dbReference type="Proteomes" id="UP001642464"/>
    </source>
</evidence>
<name>A0ABP0MM27_9DINO</name>